<accession>A0A5B0X089</accession>
<keyword evidence="1" id="KW-0732">Signal</keyword>
<evidence type="ECO:0000313" key="2">
    <source>
        <dbReference type="EMBL" id="KAA1192696.1"/>
    </source>
</evidence>
<keyword evidence="3" id="KW-1185">Reference proteome</keyword>
<dbReference type="Gene3D" id="3.50.50.60">
    <property type="entry name" value="FAD/NAD(P)-binding domain"/>
    <property type="match status" value="1"/>
</dbReference>
<dbReference type="PROSITE" id="PS51318">
    <property type="entry name" value="TAT"/>
    <property type="match status" value="1"/>
</dbReference>
<dbReference type="EMBL" id="VTUX01000003">
    <property type="protein sequence ID" value="KAA1192696.1"/>
    <property type="molecule type" value="Genomic_DNA"/>
</dbReference>
<dbReference type="AlphaFoldDB" id="A0A5B0X089"/>
<dbReference type="Pfam" id="PF13450">
    <property type="entry name" value="NAD_binding_8"/>
    <property type="match status" value="1"/>
</dbReference>
<dbReference type="Proteomes" id="UP000323708">
    <property type="component" value="Unassembled WGS sequence"/>
</dbReference>
<protein>
    <submittedName>
        <fullName evidence="2">FAD-dependent oxidoreductase</fullName>
    </submittedName>
</protein>
<dbReference type="InterPro" id="IPR036188">
    <property type="entry name" value="FAD/NAD-bd_sf"/>
</dbReference>
<gene>
    <name evidence="2" type="ORF">F0M18_08540</name>
</gene>
<organism evidence="2 3">
    <name type="scientific">Pseudohalioglobus sediminis</name>
    <dbReference type="NCBI Taxonomy" id="2606449"/>
    <lineage>
        <taxon>Bacteria</taxon>
        <taxon>Pseudomonadati</taxon>
        <taxon>Pseudomonadota</taxon>
        <taxon>Gammaproteobacteria</taxon>
        <taxon>Cellvibrionales</taxon>
        <taxon>Halieaceae</taxon>
        <taxon>Pseudohalioglobus</taxon>
    </lineage>
</organism>
<sequence length="629" mass="68057">MKSNITRRDFLNGVALGAAATAAAATAAAPFSTLALESTGSVSGSYYPPLLNGMRGSHQGSFEVAHALAWRGEKPAHYQTLDEQYDLVVVGAGISGLAAAYLYRKQKGPNARILILDNHDDFGGHAKRNEFEVDGKMLLAFGGSINLEQAAMSPAAYQLLEEIGVEFKTLQDAAAPDYMLSNLGADFGYYLGENLYGENRIVVGPWGLALAGEGDYRSLIAALKLPARDEELLISLVEGGKDYLADLPLEEKEAYLRSHSYAEFLYTKVGISPQGGRLVEPWAQAMFGVGVESVSVMEGFYLGGPGIQAVGLPDEYTQSDAEVDPDAYRAPLFPDGNASVARLFVRKLIPEVAPGNTMQDLVTARFDYSQLDREDSNVRVRLNSTVVNVANRGGEGVDISYVSGGKALQVRGKRCILAGYNGMIPHLCPELPEAQKQHLAYGVKVPFIWVNVVLKSGAAVKKGGASVYQCPGSFFPLVAHAPPVSLGDYQSSETPDDPMVMFMGHMPAPEGDGAQSGRDLYRLGRHKLYTTPFADYEKEIRKQLTGMFGQYGFDPDRDIGAITINRWSHGYAYEYMELFDPEWKEGEAPHELGRKPLGQISIANSDSEAHAYVQSAIDAAVRAVAEVVG</sequence>
<proteinExistence type="predicted"/>
<dbReference type="SUPFAM" id="SSF51905">
    <property type="entry name" value="FAD/NAD(P)-binding domain"/>
    <property type="match status" value="1"/>
</dbReference>
<evidence type="ECO:0000313" key="3">
    <source>
        <dbReference type="Proteomes" id="UP000323708"/>
    </source>
</evidence>
<feature type="chain" id="PRO_5023112996" evidence="1">
    <location>
        <begin position="28"/>
        <end position="629"/>
    </location>
</feature>
<name>A0A5B0X089_9GAMM</name>
<evidence type="ECO:0000256" key="1">
    <source>
        <dbReference type="SAM" id="SignalP"/>
    </source>
</evidence>
<feature type="signal peptide" evidence="1">
    <location>
        <begin position="1"/>
        <end position="27"/>
    </location>
</feature>
<dbReference type="RefSeq" id="WP_149610980.1">
    <property type="nucleotide sequence ID" value="NZ_VTUX01000003.1"/>
</dbReference>
<comment type="caution">
    <text evidence="2">The sequence shown here is derived from an EMBL/GenBank/DDBJ whole genome shotgun (WGS) entry which is preliminary data.</text>
</comment>
<dbReference type="InterPro" id="IPR006311">
    <property type="entry name" value="TAT_signal"/>
</dbReference>
<reference evidence="2 3" key="1">
    <citation type="submission" date="2019-09" db="EMBL/GenBank/DDBJ databases">
        <authorList>
            <person name="Chen X.-Y."/>
        </authorList>
    </citation>
    <scope>NUCLEOTIDE SEQUENCE [LARGE SCALE GENOMIC DNA]</scope>
    <source>
        <strain evidence="2 3">NY5</strain>
    </source>
</reference>